<comment type="caution">
    <text evidence="3">The sequence shown here is derived from an EMBL/GenBank/DDBJ whole genome shotgun (WGS) entry which is preliminary data.</text>
</comment>
<gene>
    <name evidence="3" type="ORF">GIL414_LOCUS71540</name>
</gene>
<feature type="domain" description="Dynein heavy chain linker" evidence="1">
    <location>
        <begin position="2"/>
        <end position="74"/>
    </location>
</feature>
<feature type="domain" description="Dynein heavy chain hydrolytic ATP-binding dynein motor region" evidence="2">
    <location>
        <begin position="209"/>
        <end position="248"/>
    </location>
</feature>
<evidence type="ECO:0000259" key="2">
    <source>
        <dbReference type="Pfam" id="PF12774"/>
    </source>
</evidence>
<dbReference type="Pfam" id="PF08393">
    <property type="entry name" value="DHC_N2"/>
    <property type="match status" value="1"/>
</dbReference>
<dbReference type="Proteomes" id="UP000681720">
    <property type="component" value="Unassembled WGS sequence"/>
</dbReference>
<dbReference type="Gene3D" id="3.20.180.20">
    <property type="entry name" value="Dynein heavy chain, N-terminal domain 2"/>
    <property type="match status" value="1"/>
</dbReference>
<dbReference type="EMBL" id="CAJOBJ010334515">
    <property type="protein sequence ID" value="CAF5187177.1"/>
    <property type="molecule type" value="Genomic_DNA"/>
</dbReference>
<dbReference type="PANTHER" id="PTHR45703:SF8">
    <property type="entry name" value="DYNEINS HEAVY CHAIN"/>
    <property type="match status" value="1"/>
</dbReference>
<dbReference type="GO" id="GO:0045505">
    <property type="term" value="F:dynein intermediate chain binding"/>
    <property type="evidence" value="ECO:0007669"/>
    <property type="project" value="InterPro"/>
</dbReference>
<dbReference type="GO" id="GO:0005524">
    <property type="term" value="F:ATP binding"/>
    <property type="evidence" value="ECO:0007669"/>
    <property type="project" value="InterPro"/>
</dbReference>
<dbReference type="InterPro" id="IPR013602">
    <property type="entry name" value="Dynein_heavy_linker"/>
</dbReference>
<dbReference type="Pfam" id="PF12774">
    <property type="entry name" value="AAA_6"/>
    <property type="match status" value="1"/>
</dbReference>
<dbReference type="GO" id="GO:0030286">
    <property type="term" value="C:dynein complex"/>
    <property type="evidence" value="ECO:0007669"/>
    <property type="project" value="InterPro"/>
</dbReference>
<dbReference type="InterPro" id="IPR027417">
    <property type="entry name" value="P-loop_NTPase"/>
</dbReference>
<dbReference type="GO" id="GO:0007018">
    <property type="term" value="P:microtubule-based movement"/>
    <property type="evidence" value="ECO:0007669"/>
    <property type="project" value="InterPro"/>
</dbReference>
<dbReference type="InterPro" id="IPR026983">
    <property type="entry name" value="DHC"/>
</dbReference>
<reference evidence="3" key="1">
    <citation type="submission" date="2021-02" db="EMBL/GenBank/DDBJ databases">
        <authorList>
            <person name="Nowell W R."/>
        </authorList>
    </citation>
    <scope>NUCLEOTIDE SEQUENCE</scope>
</reference>
<name>A0A8S3HYT7_9BILA</name>
<sequence length="248" mass="28566">MRHLSKLFDSIGRLELTDDKHTPGAKLKEAVAMYSKESEKVDFPSACDLNGQVEIWLNRVLDKMRETVRFCLSDAINAFEEKPREFWVQDYPAQIALTGSQVFWTMEVNLAFSRIEEGYENGLKDYFKKAVAQLNALIEMLLTDISPLERQKIETICTIDVHARDVVGKMIQAKTENANEFLWQCQLRHRWDEKEKDCFANICDAQFRYAHEYLGNQPRLVITPLTDRCYITLTQSLHLIMGGAPAGP</sequence>
<evidence type="ECO:0000259" key="1">
    <source>
        <dbReference type="Pfam" id="PF08393"/>
    </source>
</evidence>
<evidence type="ECO:0000313" key="3">
    <source>
        <dbReference type="EMBL" id="CAF5187177.1"/>
    </source>
</evidence>
<organism evidence="3 4">
    <name type="scientific">Rotaria magnacalcarata</name>
    <dbReference type="NCBI Taxonomy" id="392030"/>
    <lineage>
        <taxon>Eukaryota</taxon>
        <taxon>Metazoa</taxon>
        <taxon>Spiralia</taxon>
        <taxon>Gnathifera</taxon>
        <taxon>Rotifera</taxon>
        <taxon>Eurotatoria</taxon>
        <taxon>Bdelloidea</taxon>
        <taxon>Philodinida</taxon>
        <taxon>Philodinidae</taxon>
        <taxon>Rotaria</taxon>
    </lineage>
</organism>
<dbReference type="FunFam" id="1.20.58.1120:FF:000002">
    <property type="entry name" value="Dynein heavy chain 9, axonemal"/>
    <property type="match status" value="1"/>
</dbReference>
<dbReference type="PANTHER" id="PTHR45703">
    <property type="entry name" value="DYNEIN HEAVY CHAIN"/>
    <property type="match status" value="1"/>
</dbReference>
<dbReference type="Gene3D" id="3.40.50.300">
    <property type="entry name" value="P-loop containing nucleotide triphosphate hydrolases"/>
    <property type="match status" value="1"/>
</dbReference>
<dbReference type="AlphaFoldDB" id="A0A8S3HYT7"/>
<evidence type="ECO:0000313" key="4">
    <source>
        <dbReference type="Proteomes" id="UP000681720"/>
    </source>
</evidence>
<dbReference type="InterPro" id="IPR042228">
    <property type="entry name" value="Dynein_linker_3"/>
</dbReference>
<proteinExistence type="predicted"/>
<feature type="non-terminal residue" evidence="3">
    <location>
        <position position="1"/>
    </location>
</feature>
<dbReference type="GO" id="GO:0051959">
    <property type="term" value="F:dynein light intermediate chain binding"/>
    <property type="evidence" value="ECO:0007669"/>
    <property type="project" value="InterPro"/>
</dbReference>
<protein>
    <submittedName>
        <fullName evidence="3">Uncharacterized protein</fullName>
    </submittedName>
</protein>
<accession>A0A8S3HYT7</accession>
<dbReference type="InterPro" id="IPR035699">
    <property type="entry name" value="AAA_6"/>
</dbReference>
<dbReference type="Gene3D" id="1.20.58.1120">
    <property type="match status" value="1"/>
</dbReference>